<dbReference type="AlphaFoldDB" id="A0AAV5TTB7"/>
<sequence length="149" mass="16464">PSRSVVRPLKYTYYKGYSEGTDKSSAKRSISEKSAETIFGMESHDSMVDDPIGEEAKKDETIETTAPPISSKQGRAIAALCLSSEEKKLLSQMKQRCFSESMKEAGLDTVALRSSRTEGMRLSQLECFSVPMAKESNNDYATPKCVLCE</sequence>
<feature type="region of interest" description="Disordered" evidence="1">
    <location>
        <begin position="39"/>
        <end position="70"/>
    </location>
</feature>
<proteinExistence type="predicted"/>
<dbReference type="EMBL" id="BTSX01000004">
    <property type="protein sequence ID" value="GMS97692.1"/>
    <property type="molecule type" value="Genomic_DNA"/>
</dbReference>
<feature type="non-terminal residue" evidence="2">
    <location>
        <position position="149"/>
    </location>
</feature>
<evidence type="ECO:0000313" key="2">
    <source>
        <dbReference type="EMBL" id="GMS97692.1"/>
    </source>
</evidence>
<feature type="non-terminal residue" evidence="2">
    <location>
        <position position="1"/>
    </location>
</feature>
<comment type="caution">
    <text evidence="2">The sequence shown here is derived from an EMBL/GenBank/DDBJ whole genome shotgun (WGS) entry which is preliminary data.</text>
</comment>
<evidence type="ECO:0000256" key="1">
    <source>
        <dbReference type="SAM" id="MobiDB-lite"/>
    </source>
</evidence>
<protein>
    <submittedName>
        <fullName evidence="2">Uncharacterized protein</fullName>
    </submittedName>
</protein>
<dbReference type="Proteomes" id="UP001432027">
    <property type="component" value="Unassembled WGS sequence"/>
</dbReference>
<reference evidence="2" key="1">
    <citation type="submission" date="2023-10" db="EMBL/GenBank/DDBJ databases">
        <title>Genome assembly of Pristionchus species.</title>
        <authorList>
            <person name="Yoshida K."/>
            <person name="Sommer R.J."/>
        </authorList>
    </citation>
    <scope>NUCLEOTIDE SEQUENCE</scope>
    <source>
        <strain evidence="2">RS0144</strain>
    </source>
</reference>
<gene>
    <name evidence="2" type="ORF">PENTCL1PPCAC_19867</name>
</gene>
<accession>A0AAV5TTB7</accession>
<evidence type="ECO:0000313" key="3">
    <source>
        <dbReference type="Proteomes" id="UP001432027"/>
    </source>
</evidence>
<name>A0AAV5TTB7_9BILA</name>
<keyword evidence="3" id="KW-1185">Reference proteome</keyword>
<organism evidence="2 3">
    <name type="scientific">Pristionchus entomophagus</name>
    <dbReference type="NCBI Taxonomy" id="358040"/>
    <lineage>
        <taxon>Eukaryota</taxon>
        <taxon>Metazoa</taxon>
        <taxon>Ecdysozoa</taxon>
        <taxon>Nematoda</taxon>
        <taxon>Chromadorea</taxon>
        <taxon>Rhabditida</taxon>
        <taxon>Rhabditina</taxon>
        <taxon>Diplogasteromorpha</taxon>
        <taxon>Diplogasteroidea</taxon>
        <taxon>Neodiplogasteridae</taxon>
        <taxon>Pristionchus</taxon>
    </lineage>
</organism>